<feature type="transmembrane region" description="Helical" evidence="7">
    <location>
        <begin position="142"/>
        <end position="168"/>
    </location>
</feature>
<dbReference type="Pfam" id="PF00005">
    <property type="entry name" value="ABC_tran"/>
    <property type="match status" value="1"/>
</dbReference>
<evidence type="ECO:0000256" key="5">
    <source>
        <dbReference type="ARBA" id="ARBA00022989"/>
    </source>
</evidence>
<comment type="caution">
    <text evidence="10">The sequence shown here is derived from an EMBL/GenBank/DDBJ whole genome shotgun (WGS) entry which is preliminary data.</text>
</comment>
<dbReference type="PROSITE" id="PS50893">
    <property type="entry name" value="ABC_TRANSPORTER_2"/>
    <property type="match status" value="1"/>
</dbReference>
<protein>
    <submittedName>
        <fullName evidence="10">ATP-binding cassette domain-containing protein</fullName>
    </submittedName>
</protein>
<evidence type="ECO:0000313" key="10">
    <source>
        <dbReference type="EMBL" id="MDD1791792.1"/>
    </source>
</evidence>
<name>A0ABT5QUV3_9GAMM</name>
<dbReference type="Gene3D" id="3.40.50.300">
    <property type="entry name" value="P-loop containing nucleotide triphosphate hydrolases"/>
    <property type="match status" value="1"/>
</dbReference>
<evidence type="ECO:0000256" key="2">
    <source>
        <dbReference type="ARBA" id="ARBA00022692"/>
    </source>
</evidence>
<dbReference type="InterPro" id="IPR027417">
    <property type="entry name" value="P-loop_NTPase"/>
</dbReference>
<dbReference type="RefSeq" id="WP_274162734.1">
    <property type="nucleotide sequence ID" value="NZ_JAJUBC010000001.1"/>
</dbReference>
<keyword evidence="11" id="KW-1185">Reference proteome</keyword>
<evidence type="ECO:0000256" key="7">
    <source>
        <dbReference type="SAM" id="Phobius"/>
    </source>
</evidence>
<dbReference type="SUPFAM" id="SSF52540">
    <property type="entry name" value="P-loop containing nucleoside triphosphate hydrolases"/>
    <property type="match status" value="1"/>
</dbReference>
<evidence type="ECO:0000313" key="11">
    <source>
        <dbReference type="Proteomes" id="UP001149400"/>
    </source>
</evidence>
<feature type="transmembrane region" description="Helical" evidence="7">
    <location>
        <begin position="274"/>
        <end position="296"/>
    </location>
</feature>
<dbReference type="Proteomes" id="UP001149400">
    <property type="component" value="Unassembled WGS sequence"/>
</dbReference>
<dbReference type="InterPro" id="IPR003439">
    <property type="entry name" value="ABC_transporter-like_ATP-bd"/>
</dbReference>
<dbReference type="InterPro" id="IPR017871">
    <property type="entry name" value="ABC_transporter-like_CS"/>
</dbReference>
<feature type="transmembrane region" description="Helical" evidence="7">
    <location>
        <begin position="20"/>
        <end position="39"/>
    </location>
</feature>
<dbReference type="SMART" id="SM00382">
    <property type="entry name" value="AAA"/>
    <property type="match status" value="1"/>
</dbReference>
<keyword evidence="6 7" id="KW-0472">Membrane</keyword>
<dbReference type="InterPro" id="IPR036640">
    <property type="entry name" value="ABC1_TM_sf"/>
</dbReference>
<feature type="domain" description="ABC transporter" evidence="8">
    <location>
        <begin position="361"/>
        <end position="596"/>
    </location>
</feature>
<dbReference type="InterPro" id="IPR039421">
    <property type="entry name" value="Type_1_exporter"/>
</dbReference>
<evidence type="ECO:0000256" key="6">
    <source>
        <dbReference type="ARBA" id="ARBA00023136"/>
    </source>
</evidence>
<dbReference type="Gene3D" id="1.20.1560.10">
    <property type="entry name" value="ABC transporter type 1, transmembrane domain"/>
    <property type="match status" value="1"/>
</dbReference>
<accession>A0ABT5QUV3</accession>
<evidence type="ECO:0000259" key="9">
    <source>
        <dbReference type="PROSITE" id="PS50929"/>
    </source>
</evidence>
<proteinExistence type="predicted"/>
<keyword evidence="5 7" id="KW-1133">Transmembrane helix</keyword>
<comment type="subcellular location">
    <subcellularLocation>
        <location evidence="1">Cell membrane</location>
        <topology evidence="1">Multi-pass membrane protein</topology>
    </subcellularLocation>
</comment>
<dbReference type="PANTHER" id="PTHR43394:SF1">
    <property type="entry name" value="ATP-BINDING CASSETTE SUB-FAMILY B MEMBER 10, MITOCHONDRIAL"/>
    <property type="match status" value="1"/>
</dbReference>
<keyword evidence="2 7" id="KW-0812">Transmembrane</keyword>
<evidence type="ECO:0000256" key="1">
    <source>
        <dbReference type="ARBA" id="ARBA00004651"/>
    </source>
</evidence>
<dbReference type="InterPro" id="IPR003593">
    <property type="entry name" value="AAA+_ATPase"/>
</dbReference>
<feature type="domain" description="ABC transmembrane type-1" evidence="9">
    <location>
        <begin position="28"/>
        <end position="303"/>
    </location>
</feature>
<evidence type="ECO:0000259" key="8">
    <source>
        <dbReference type="PROSITE" id="PS50893"/>
    </source>
</evidence>
<evidence type="ECO:0000256" key="4">
    <source>
        <dbReference type="ARBA" id="ARBA00022840"/>
    </source>
</evidence>
<feature type="transmembrane region" description="Helical" evidence="7">
    <location>
        <begin position="51"/>
        <end position="73"/>
    </location>
</feature>
<dbReference type="GO" id="GO:0005524">
    <property type="term" value="F:ATP binding"/>
    <property type="evidence" value="ECO:0007669"/>
    <property type="project" value="UniProtKB-KW"/>
</dbReference>
<dbReference type="PROSITE" id="PS50929">
    <property type="entry name" value="ABC_TM1F"/>
    <property type="match status" value="1"/>
</dbReference>
<evidence type="ECO:0000256" key="3">
    <source>
        <dbReference type="ARBA" id="ARBA00022741"/>
    </source>
</evidence>
<dbReference type="PANTHER" id="PTHR43394">
    <property type="entry name" value="ATP-DEPENDENT PERMEASE MDL1, MITOCHONDRIAL"/>
    <property type="match status" value="1"/>
</dbReference>
<keyword evidence="4 10" id="KW-0067">ATP-binding</keyword>
<dbReference type="PROSITE" id="PS00211">
    <property type="entry name" value="ABC_TRANSPORTER_1"/>
    <property type="match status" value="1"/>
</dbReference>
<feature type="transmembrane region" description="Helical" evidence="7">
    <location>
        <begin position="250"/>
        <end position="267"/>
    </location>
</feature>
<dbReference type="SUPFAM" id="SSF90123">
    <property type="entry name" value="ABC transporter transmembrane region"/>
    <property type="match status" value="1"/>
</dbReference>
<dbReference type="InterPro" id="IPR011527">
    <property type="entry name" value="ABC1_TM_dom"/>
</dbReference>
<dbReference type="CDD" id="cd18541">
    <property type="entry name" value="ABC_6TM_TmrB_like"/>
    <property type="match status" value="1"/>
</dbReference>
<gene>
    <name evidence="10" type="ORF">LRP50_01440</name>
</gene>
<reference evidence="10" key="1">
    <citation type="submission" date="2021-12" db="EMBL/GenBank/DDBJ databases">
        <title>Enterovibrio ZSDZ35 sp. nov. and Enterovibrio ZSDZ42 sp. nov., isolated from coastal seawater in Qingdao.</title>
        <authorList>
            <person name="Zhang P."/>
        </authorList>
    </citation>
    <scope>NUCLEOTIDE SEQUENCE</scope>
    <source>
        <strain evidence="10">ZSDZ42</strain>
    </source>
</reference>
<organism evidence="10 11">
    <name type="scientific">Enterovibrio gelatinilyticus</name>
    <dbReference type="NCBI Taxonomy" id="2899819"/>
    <lineage>
        <taxon>Bacteria</taxon>
        <taxon>Pseudomonadati</taxon>
        <taxon>Pseudomonadota</taxon>
        <taxon>Gammaproteobacteria</taxon>
        <taxon>Vibrionales</taxon>
        <taxon>Vibrionaceae</taxon>
        <taxon>Enterovibrio</taxon>
    </lineage>
</organism>
<keyword evidence="3" id="KW-0547">Nucleotide-binding</keyword>
<sequence length="627" mass="68539">MELIWKMRGYMKLCTRRYLIAFFALQTVAILNLAPPWLIGRIVDAISNDALTSQLLMTHLAGIFFAAIAMYALRYVWNSQLYGAAIEVSRVIRRDLFLHFTAMSPSFYGKHTAGDLMAHATNDLNAVESAAGDGVMTLVDSLIAGFTVIFGMVFLVSGHLTAVALLPFPLLVLVTNRYGVGMQKHFGRAQQAFSHLNEEVRETVAGIRAVRSHGINPRQKARFDEKLDETLEANIDVAKVDSLFGPTIQLIYGTSFVITLAYGGWMISENAITVGLFTSFTLYLAQLLGPFLQFGWQFNVFQRGNTSWKRLEALFAQKPDVVEGHAVIPNGAPSNISVNVRSFAYTSYVGASSIGTSSTDTSTIDTSSSGTSIPALKDVAFTIPAGGFVGITGPTGGGKSTLISLIMRQYGLGDVQSEITLAGINTEHLTFDSLRGKLAWVPQKPLLFSGSISENIAMGKPHATDEEVAFVAEMAGIKQEIEAMTDGFDAQLSENGTNLSGGQRQRIALARALLVDADILLLDDPFSALDMKTEAIVRQNLKTHYGHKSMLLVTQRLPNLRNADDILVLDQGKVVERGKHQALMAEKGWYATVYERQAHTHVQLHTSITHDNHDVNNANVEEVSHVE</sequence>
<dbReference type="EMBL" id="JAJUBC010000001">
    <property type="protein sequence ID" value="MDD1791792.1"/>
    <property type="molecule type" value="Genomic_DNA"/>
</dbReference>
<dbReference type="Pfam" id="PF00664">
    <property type="entry name" value="ABC_membrane"/>
    <property type="match status" value="1"/>
</dbReference>